<dbReference type="InterPro" id="IPR025405">
    <property type="entry name" value="DUF4131"/>
</dbReference>
<name>A0ABP3KJJ9_9SPHN</name>
<evidence type="ECO:0000256" key="4">
    <source>
        <dbReference type="ARBA" id="ARBA00022989"/>
    </source>
</evidence>
<proteinExistence type="predicted"/>
<gene>
    <name evidence="9" type="ORF">GCM10009096_24260</name>
</gene>
<dbReference type="NCBIfam" id="TIGR00360">
    <property type="entry name" value="ComEC_N-term"/>
    <property type="match status" value="1"/>
</dbReference>
<dbReference type="Pfam" id="PF13567">
    <property type="entry name" value="DUF4131"/>
    <property type="match status" value="1"/>
</dbReference>
<evidence type="ECO:0000313" key="10">
    <source>
        <dbReference type="Proteomes" id="UP001500713"/>
    </source>
</evidence>
<evidence type="ECO:0000259" key="7">
    <source>
        <dbReference type="Pfam" id="PF03772"/>
    </source>
</evidence>
<feature type="transmembrane region" description="Helical" evidence="6">
    <location>
        <begin position="150"/>
        <end position="170"/>
    </location>
</feature>
<dbReference type="PANTHER" id="PTHR30619">
    <property type="entry name" value="DNA INTERNALIZATION/COMPETENCE PROTEIN COMEC/REC2"/>
    <property type="match status" value="1"/>
</dbReference>
<dbReference type="Pfam" id="PF03772">
    <property type="entry name" value="Competence"/>
    <property type="match status" value="1"/>
</dbReference>
<feature type="transmembrane region" description="Helical" evidence="6">
    <location>
        <begin position="487"/>
        <end position="507"/>
    </location>
</feature>
<feature type="domain" description="ComEC/Rec2-related protein" evidence="7">
    <location>
        <begin position="320"/>
        <end position="603"/>
    </location>
</feature>
<keyword evidence="2" id="KW-1003">Cell membrane</keyword>
<feature type="transmembrane region" description="Helical" evidence="6">
    <location>
        <begin position="547"/>
        <end position="569"/>
    </location>
</feature>
<feature type="transmembrane region" description="Helical" evidence="6">
    <location>
        <begin position="513"/>
        <end position="535"/>
    </location>
</feature>
<keyword evidence="3 6" id="KW-0812">Transmembrane</keyword>
<dbReference type="Proteomes" id="UP001500713">
    <property type="component" value="Unassembled WGS sequence"/>
</dbReference>
<feature type="transmembrane region" description="Helical" evidence="6">
    <location>
        <begin position="103"/>
        <end position="121"/>
    </location>
</feature>
<dbReference type="PANTHER" id="PTHR30619:SF1">
    <property type="entry name" value="RECOMBINATION PROTEIN 2"/>
    <property type="match status" value="1"/>
</dbReference>
<feature type="transmembrane region" description="Helical" evidence="6">
    <location>
        <begin position="20"/>
        <end position="40"/>
    </location>
</feature>
<feature type="transmembrane region" description="Helical" evidence="6">
    <location>
        <begin position="379"/>
        <end position="397"/>
    </location>
</feature>
<feature type="domain" description="DUF4131" evidence="8">
    <location>
        <begin position="125"/>
        <end position="275"/>
    </location>
</feature>
<dbReference type="InterPro" id="IPR052159">
    <property type="entry name" value="Competence_DNA_uptake"/>
</dbReference>
<feature type="transmembrane region" description="Helical" evidence="6">
    <location>
        <begin position="126"/>
        <end position="144"/>
    </location>
</feature>
<organism evidence="9 10">
    <name type="scientific">Parasphingorhabdus litoris</name>
    <dbReference type="NCBI Taxonomy" id="394733"/>
    <lineage>
        <taxon>Bacteria</taxon>
        <taxon>Pseudomonadati</taxon>
        <taxon>Pseudomonadota</taxon>
        <taxon>Alphaproteobacteria</taxon>
        <taxon>Sphingomonadales</taxon>
        <taxon>Sphingomonadaceae</taxon>
        <taxon>Parasphingorhabdus</taxon>
    </lineage>
</organism>
<evidence type="ECO:0000259" key="8">
    <source>
        <dbReference type="Pfam" id="PF13567"/>
    </source>
</evidence>
<sequence>MAVRAPPICKKPVGEGAKRVTTVSVSLRVTLGFILCYANAMQSSFDPDSSDVAHENFKKATTSDGVGKALSMLFRARQLPEYLRISQIFILLELHLEKERDQLPLWIPVGIGSGITIWFLLADAYLWSAVLALCAGLAVFVKLMGQGTRVGAAIFWLSLSVGAGCTIIWLRSSSVAAPVLEQPVVTSFYAEIEKTEVLSARDMVRLTLDTHEKQGLPKRVRVNVPLVKADPDLQVGAVIQLRARLMPPAMASLPSAYDFSRRAWFMGLGATGQALGNIKVVEPAEPSWWAVSALPDYRQKLSAHVQSQMDGGAGAIGATLATGDRGAIDDADAEAMRRSGLAHLLSISGLHVTAVVGAVYLLVIRLLALFPALALRVPLPIVAAGCAAVAALSYTLLTGAQVPTIRACIAALLVLTALVIGRSAITLRMVATGALLVLIIWPETLVGPSFQLSFAAVTAIIALHTAPRIQSFFARRDEAIGKRFGRAIVALFLTGLVVELALMPIALFHFHKAGIYGALANIIAIPLTTFVIMPLEALALLLDTVGLGAPVWWVCEQALNSLLVLAHYVSSSPGSVTMLPTMPLMAFALLVFGGLWMALWTQRWRIWGILPICYGTLLVLMNRPPDIYIAGDGRHVGIRNQDGEVAMLRTGRSGFVRDMLLENAGVDGEAMALEDWPNARCNADSCAVAIEVSGRHWTILATRSSYHIPALALSAACRRADIVISERRLPASCQPRWIKADRTFLRQVGGMTVDLKSQQIETVLNHSGRHAWTRFK</sequence>
<protein>
    <submittedName>
        <fullName evidence="9">ComEC/Rec2 family competence protein</fullName>
    </submittedName>
</protein>
<keyword evidence="4 6" id="KW-1133">Transmembrane helix</keyword>
<comment type="caution">
    <text evidence="9">The sequence shown here is derived from an EMBL/GenBank/DDBJ whole genome shotgun (WGS) entry which is preliminary data.</text>
</comment>
<evidence type="ECO:0000256" key="1">
    <source>
        <dbReference type="ARBA" id="ARBA00004651"/>
    </source>
</evidence>
<evidence type="ECO:0000256" key="5">
    <source>
        <dbReference type="ARBA" id="ARBA00023136"/>
    </source>
</evidence>
<evidence type="ECO:0000256" key="3">
    <source>
        <dbReference type="ARBA" id="ARBA00022692"/>
    </source>
</evidence>
<comment type="subcellular location">
    <subcellularLocation>
        <location evidence="1">Cell membrane</location>
        <topology evidence="1">Multi-pass membrane protein</topology>
    </subcellularLocation>
</comment>
<feature type="transmembrane region" description="Helical" evidence="6">
    <location>
        <begin position="409"/>
        <end position="442"/>
    </location>
</feature>
<feature type="transmembrane region" description="Helical" evidence="6">
    <location>
        <begin position="448"/>
        <end position="466"/>
    </location>
</feature>
<reference evidence="10" key="1">
    <citation type="journal article" date="2019" name="Int. J. Syst. Evol. Microbiol.">
        <title>The Global Catalogue of Microorganisms (GCM) 10K type strain sequencing project: providing services to taxonomists for standard genome sequencing and annotation.</title>
        <authorList>
            <consortium name="The Broad Institute Genomics Platform"/>
            <consortium name="The Broad Institute Genome Sequencing Center for Infectious Disease"/>
            <person name="Wu L."/>
            <person name="Ma J."/>
        </authorList>
    </citation>
    <scope>NUCLEOTIDE SEQUENCE [LARGE SCALE GENOMIC DNA]</scope>
    <source>
        <strain evidence="10">JCM 14162</strain>
    </source>
</reference>
<evidence type="ECO:0000256" key="6">
    <source>
        <dbReference type="SAM" id="Phobius"/>
    </source>
</evidence>
<accession>A0ABP3KJJ9</accession>
<evidence type="ECO:0000313" key="9">
    <source>
        <dbReference type="EMBL" id="GAA0481274.1"/>
    </source>
</evidence>
<dbReference type="InterPro" id="IPR004477">
    <property type="entry name" value="ComEC_N"/>
</dbReference>
<feature type="transmembrane region" description="Helical" evidence="6">
    <location>
        <begin position="344"/>
        <end position="367"/>
    </location>
</feature>
<keyword evidence="10" id="KW-1185">Reference proteome</keyword>
<evidence type="ECO:0000256" key="2">
    <source>
        <dbReference type="ARBA" id="ARBA00022475"/>
    </source>
</evidence>
<dbReference type="EMBL" id="BAAAEM010000003">
    <property type="protein sequence ID" value="GAA0481274.1"/>
    <property type="molecule type" value="Genomic_DNA"/>
</dbReference>
<keyword evidence="5 6" id="KW-0472">Membrane</keyword>
<feature type="transmembrane region" description="Helical" evidence="6">
    <location>
        <begin position="581"/>
        <end position="600"/>
    </location>
</feature>